<evidence type="ECO:0000313" key="3">
    <source>
        <dbReference type="Proteomes" id="UP001488805"/>
    </source>
</evidence>
<dbReference type="AlphaFoldDB" id="A0AAW1DZE9"/>
<reference evidence="2 3" key="1">
    <citation type="journal article" date="2024" name="Genome Biol. Evol.">
        <title>Chromosome-level genome assembly of the viviparous eelpout Zoarces viviparus.</title>
        <authorList>
            <person name="Fuhrmann N."/>
            <person name="Brasseur M.V."/>
            <person name="Bakowski C.E."/>
            <person name="Podsiadlowski L."/>
            <person name="Prost S."/>
            <person name="Krehenwinkel H."/>
            <person name="Mayer C."/>
        </authorList>
    </citation>
    <scope>NUCLEOTIDE SEQUENCE [LARGE SCALE GENOMIC DNA]</scope>
    <source>
        <strain evidence="2">NO-MEL_2022_Ind0_liver</strain>
    </source>
</reference>
<sequence>MATVKVRAAASASFLLHWTRFKELKVLEKEKQDHVYFEVVRQAKRLHQQQTVWEVEEEPAASRGEEETPAP</sequence>
<organism evidence="2 3">
    <name type="scientific">Zoarces viviparus</name>
    <name type="common">Viviparous eelpout</name>
    <name type="synonym">Blennius viviparus</name>
    <dbReference type="NCBI Taxonomy" id="48416"/>
    <lineage>
        <taxon>Eukaryota</taxon>
        <taxon>Metazoa</taxon>
        <taxon>Chordata</taxon>
        <taxon>Craniata</taxon>
        <taxon>Vertebrata</taxon>
        <taxon>Euteleostomi</taxon>
        <taxon>Actinopterygii</taxon>
        <taxon>Neopterygii</taxon>
        <taxon>Teleostei</taxon>
        <taxon>Neoteleostei</taxon>
        <taxon>Acanthomorphata</taxon>
        <taxon>Eupercaria</taxon>
        <taxon>Perciformes</taxon>
        <taxon>Cottioidei</taxon>
        <taxon>Zoarcales</taxon>
        <taxon>Zoarcidae</taxon>
        <taxon>Zoarcinae</taxon>
        <taxon>Zoarces</taxon>
    </lineage>
</organism>
<dbReference type="EMBL" id="JBCEZU010000586">
    <property type="protein sequence ID" value="KAK9515686.1"/>
    <property type="molecule type" value="Genomic_DNA"/>
</dbReference>
<gene>
    <name evidence="2" type="ORF">VZT92_026313</name>
</gene>
<keyword evidence="3" id="KW-1185">Reference proteome</keyword>
<feature type="region of interest" description="Disordered" evidence="1">
    <location>
        <begin position="51"/>
        <end position="71"/>
    </location>
</feature>
<accession>A0AAW1DZE9</accession>
<evidence type="ECO:0000313" key="2">
    <source>
        <dbReference type="EMBL" id="KAK9515686.1"/>
    </source>
</evidence>
<proteinExistence type="predicted"/>
<dbReference type="Proteomes" id="UP001488805">
    <property type="component" value="Unassembled WGS sequence"/>
</dbReference>
<comment type="caution">
    <text evidence="2">The sequence shown here is derived from an EMBL/GenBank/DDBJ whole genome shotgun (WGS) entry which is preliminary data.</text>
</comment>
<evidence type="ECO:0000256" key="1">
    <source>
        <dbReference type="SAM" id="MobiDB-lite"/>
    </source>
</evidence>
<protein>
    <submittedName>
        <fullName evidence="2">Uncharacterized protein</fullName>
    </submittedName>
</protein>
<name>A0AAW1DZE9_ZOAVI</name>